<evidence type="ECO:0000259" key="9">
    <source>
        <dbReference type="PROSITE" id="PS52029"/>
    </source>
</evidence>
<feature type="domain" description="L,D-TPase catalytic" evidence="9">
    <location>
        <begin position="255"/>
        <end position="360"/>
    </location>
</feature>
<dbReference type="InterPro" id="IPR005490">
    <property type="entry name" value="LD_TPept_cat_dom"/>
</dbReference>
<evidence type="ECO:0000256" key="6">
    <source>
        <dbReference type="PROSITE-ProRule" id="PRU01373"/>
    </source>
</evidence>
<dbReference type="CDD" id="cd16913">
    <property type="entry name" value="YkuD_like"/>
    <property type="match status" value="1"/>
</dbReference>
<dbReference type="AlphaFoldDB" id="H0E328"/>
<evidence type="ECO:0000256" key="3">
    <source>
        <dbReference type="ARBA" id="ARBA00022960"/>
    </source>
</evidence>
<dbReference type="UniPathway" id="UPA00219"/>
<keyword evidence="4 6" id="KW-0573">Peptidoglycan synthesis</keyword>
<dbReference type="PROSITE" id="PS52029">
    <property type="entry name" value="LD_TPASE"/>
    <property type="match status" value="1"/>
</dbReference>
<evidence type="ECO:0000313" key="10">
    <source>
        <dbReference type="EMBL" id="EHN11894.1"/>
    </source>
</evidence>
<protein>
    <submittedName>
        <fullName evidence="10">Putative peptidoglycan binding domain 1:ErfK/YbiS/YcfS/YnhG</fullName>
    </submittedName>
</protein>
<feature type="active site" description="Proton donor/acceptor" evidence="6">
    <location>
        <position position="322"/>
    </location>
</feature>
<gene>
    <name evidence="10" type="ORF">PAI11_11950</name>
</gene>
<dbReference type="Pfam" id="PF03734">
    <property type="entry name" value="YkuD"/>
    <property type="match status" value="1"/>
</dbReference>
<dbReference type="GO" id="GO:0016740">
    <property type="term" value="F:transferase activity"/>
    <property type="evidence" value="ECO:0007669"/>
    <property type="project" value="UniProtKB-KW"/>
</dbReference>
<comment type="pathway">
    <text evidence="1 6">Cell wall biogenesis; peptidoglycan biosynthesis.</text>
</comment>
<dbReference type="InterPro" id="IPR002477">
    <property type="entry name" value="Peptidoglycan-bd-like"/>
</dbReference>
<dbReference type="InterPro" id="IPR038063">
    <property type="entry name" value="Transpep_catalytic_dom"/>
</dbReference>
<dbReference type="GO" id="GO:0018104">
    <property type="term" value="P:peptidoglycan-protein cross-linking"/>
    <property type="evidence" value="ECO:0007669"/>
    <property type="project" value="TreeGrafter"/>
</dbReference>
<dbReference type="PANTHER" id="PTHR30582">
    <property type="entry name" value="L,D-TRANSPEPTIDASE"/>
    <property type="match status" value="1"/>
</dbReference>
<dbReference type="Gene3D" id="2.40.440.10">
    <property type="entry name" value="L,D-transpeptidase catalytic domain-like"/>
    <property type="match status" value="1"/>
</dbReference>
<evidence type="ECO:0000256" key="8">
    <source>
        <dbReference type="SAM" id="SignalP"/>
    </source>
</evidence>
<dbReference type="InterPro" id="IPR050979">
    <property type="entry name" value="LD-transpeptidase"/>
</dbReference>
<evidence type="ECO:0000256" key="5">
    <source>
        <dbReference type="ARBA" id="ARBA00023316"/>
    </source>
</evidence>
<evidence type="ECO:0000256" key="1">
    <source>
        <dbReference type="ARBA" id="ARBA00004752"/>
    </source>
</evidence>
<keyword evidence="2" id="KW-0808">Transferase</keyword>
<feature type="signal peptide" evidence="8">
    <location>
        <begin position="1"/>
        <end position="29"/>
    </location>
</feature>
<organism evidence="10 11">
    <name type="scientific">Patulibacter medicamentivorans</name>
    <dbReference type="NCBI Taxonomy" id="1097667"/>
    <lineage>
        <taxon>Bacteria</taxon>
        <taxon>Bacillati</taxon>
        <taxon>Actinomycetota</taxon>
        <taxon>Thermoleophilia</taxon>
        <taxon>Solirubrobacterales</taxon>
        <taxon>Patulibacteraceae</taxon>
        <taxon>Patulibacter</taxon>
    </lineage>
</organism>
<feature type="compositionally biased region" description="Low complexity" evidence="7">
    <location>
        <begin position="31"/>
        <end position="60"/>
    </location>
</feature>
<keyword evidence="3 6" id="KW-0133">Cell shape</keyword>
<keyword evidence="11" id="KW-1185">Reference proteome</keyword>
<evidence type="ECO:0000256" key="4">
    <source>
        <dbReference type="ARBA" id="ARBA00022984"/>
    </source>
</evidence>
<feature type="active site" description="Nucleophile" evidence="6">
    <location>
        <position position="336"/>
    </location>
</feature>
<dbReference type="Pfam" id="PF01471">
    <property type="entry name" value="PG_binding_1"/>
    <property type="match status" value="1"/>
</dbReference>
<evidence type="ECO:0000256" key="7">
    <source>
        <dbReference type="SAM" id="MobiDB-lite"/>
    </source>
</evidence>
<dbReference type="InterPro" id="IPR036366">
    <property type="entry name" value="PGBDSf"/>
</dbReference>
<dbReference type="Gene3D" id="1.10.101.10">
    <property type="entry name" value="PGBD-like superfamily/PGBD"/>
    <property type="match status" value="1"/>
</dbReference>
<dbReference type="GO" id="GO:0005576">
    <property type="term" value="C:extracellular region"/>
    <property type="evidence" value="ECO:0007669"/>
    <property type="project" value="TreeGrafter"/>
</dbReference>
<evidence type="ECO:0000313" key="11">
    <source>
        <dbReference type="Proteomes" id="UP000005143"/>
    </source>
</evidence>
<feature type="region of interest" description="Disordered" evidence="7">
    <location>
        <begin position="31"/>
        <end position="73"/>
    </location>
</feature>
<reference evidence="10 11" key="1">
    <citation type="journal article" date="2013" name="Biodegradation">
        <title>Quantitative proteomic analysis of ibuprofen-degrading Patulibacter sp. strain I11.</title>
        <authorList>
            <person name="Almeida B."/>
            <person name="Kjeldal H."/>
            <person name="Lolas I."/>
            <person name="Knudsen A.D."/>
            <person name="Carvalho G."/>
            <person name="Nielsen K.L."/>
            <person name="Barreto Crespo M.T."/>
            <person name="Stensballe A."/>
            <person name="Nielsen J.L."/>
        </authorList>
    </citation>
    <scope>NUCLEOTIDE SEQUENCE [LARGE SCALE GENOMIC DNA]</scope>
    <source>
        <strain evidence="10 11">I11</strain>
    </source>
</reference>
<dbReference type="GO" id="GO:0071972">
    <property type="term" value="F:peptidoglycan L,D-transpeptidase activity"/>
    <property type="evidence" value="ECO:0007669"/>
    <property type="project" value="TreeGrafter"/>
</dbReference>
<dbReference type="SUPFAM" id="SSF47090">
    <property type="entry name" value="PGBD-like"/>
    <property type="match status" value="1"/>
</dbReference>
<evidence type="ECO:0000256" key="2">
    <source>
        <dbReference type="ARBA" id="ARBA00022679"/>
    </source>
</evidence>
<accession>H0E328</accession>
<name>H0E328_9ACTN</name>
<keyword evidence="5 6" id="KW-0961">Cell wall biogenesis/degradation</keyword>
<sequence>MNRSRLRHRGPLAALVPVALLVAAPTAGAQAPVPAPAAAPATTASTPATTTATAPEATATGRQAPTPPPAPEVLKLSLSTEKARDGLAFKGDHWRALVVSDTYVPGVKVTVTFAVDHKKTITRRVPLVKAKDGDQGVARAVYFSRSAQRVVVHAQIGKDQPVAETKPKTTVVTQLTPSVQAGARGPAVRWLQAKLKAKGYVIGQKGLYDARTQRAVLAFRKVLRMARTTSANSDVFRALQAGRGAFKVRFPSHGRHVEGDISRQVLALIGTGGKVERIYHTSSGAPATPTIRGSFRVYMKDPGTNAKGMYKSSYFIRGYAVHGYPSVPTYNASHGCFRVPMADAASIYAWMTMGTIVDTY</sequence>
<dbReference type="PANTHER" id="PTHR30582:SF2">
    <property type="entry name" value="L,D-TRANSPEPTIDASE YCIB-RELATED"/>
    <property type="match status" value="1"/>
</dbReference>
<dbReference type="GO" id="GO:0071555">
    <property type="term" value="P:cell wall organization"/>
    <property type="evidence" value="ECO:0007669"/>
    <property type="project" value="UniProtKB-UniRule"/>
</dbReference>
<dbReference type="GO" id="GO:0008360">
    <property type="term" value="P:regulation of cell shape"/>
    <property type="evidence" value="ECO:0007669"/>
    <property type="project" value="UniProtKB-UniRule"/>
</dbReference>
<dbReference type="EMBL" id="AGUD01000057">
    <property type="protein sequence ID" value="EHN11894.1"/>
    <property type="molecule type" value="Genomic_DNA"/>
</dbReference>
<comment type="caution">
    <text evidence="10">The sequence shown here is derived from an EMBL/GenBank/DDBJ whole genome shotgun (WGS) entry which is preliminary data.</text>
</comment>
<dbReference type="RefSeq" id="WP_007572029.1">
    <property type="nucleotide sequence ID" value="NZ_AGUD01000057.1"/>
</dbReference>
<dbReference type="InterPro" id="IPR036365">
    <property type="entry name" value="PGBD-like_sf"/>
</dbReference>
<feature type="chain" id="PRO_5003532013" evidence="8">
    <location>
        <begin position="30"/>
        <end position="360"/>
    </location>
</feature>
<dbReference type="OrthoDB" id="9810670at2"/>
<keyword evidence="8" id="KW-0732">Signal</keyword>
<dbReference type="Proteomes" id="UP000005143">
    <property type="component" value="Unassembled WGS sequence"/>
</dbReference>
<proteinExistence type="predicted"/>
<dbReference type="SUPFAM" id="SSF141523">
    <property type="entry name" value="L,D-transpeptidase catalytic domain-like"/>
    <property type="match status" value="1"/>
</dbReference>